<evidence type="ECO:0000313" key="3">
    <source>
        <dbReference type="Proteomes" id="UP000593571"/>
    </source>
</evidence>
<keyword evidence="3" id="KW-1185">Reference proteome</keyword>
<protein>
    <submittedName>
        <fullName evidence="2">Uncharacterized protein</fullName>
    </submittedName>
</protein>
<dbReference type="Proteomes" id="UP000593571">
    <property type="component" value="Unassembled WGS sequence"/>
</dbReference>
<feature type="region of interest" description="Disordered" evidence="1">
    <location>
        <begin position="125"/>
        <end position="146"/>
    </location>
</feature>
<reference evidence="2 3" key="1">
    <citation type="journal article" date="2020" name="Nature">
        <title>Six reference-quality genomes reveal evolution of bat adaptations.</title>
        <authorList>
            <person name="Jebb D."/>
            <person name="Huang Z."/>
            <person name="Pippel M."/>
            <person name="Hughes G.M."/>
            <person name="Lavrichenko K."/>
            <person name="Devanna P."/>
            <person name="Winkler S."/>
            <person name="Jermiin L.S."/>
            <person name="Skirmuntt E.C."/>
            <person name="Katzourakis A."/>
            <person name="Burkitt-Gray L."/>
            <person name="Ray D.A."/>
            <person name="Sullivan K.A.M."/>
            <person name="Roscito J.G."/>
            <person name="Kirilenko B.M."/>
            <person name="Davalos L.M."/>
            <person name="Corthals A.P."/>
            <person name="Power M.L."/>
            <person name="Jones G."/>
            <person name="Ransome R.D."/>
            <person name="Dechmann D.K.N."/>
            <person name="Locatelli A.G."/>
            <person name="Puechmaille S.J."/>
            <person name="Fedrigo O."/>
            <person name="Jarvis E.D."/>
            <person name="Hiller M."/>
            <person name="Vernes S.C."/>
            <person name="Myers E.W."/>
            <person name="Teeling E.C."/>
        </authorList>
    </citation>
    <scope>NUCLEOTIDE SEQUENCE [LARGE SCALE GENOMIC DNA]</scope>
    <source>
        <strain evidence="2">MRouAeg1</strain>
        <tissue evidence="2">Muscle</tissue>
    </source>
</reference>
<evidence type="ECO:0000256" key="1">
    <source>
        <dbReference type="SAM" id="MobiDB-lite"/>
    </source>
</evidence>
<accession>A0A7J8JI79</accession>
<evidence type="ECO:0000313" key="2">
    <source>
        <dbReference type="EMBL" id="KAF6496180.1"/>
    </source>
</evidence>
<organism evidence="2 3">
    <name type="scientific">Rousettus aegyptiacus</name>
    <name type="common">Egyptian fruit bat</name>
    <name type="synonym">Pteropus aegyptiacus</name>
    <dbReference type="NCBI Taxonomy" id="9407"/>
    <lineage>
        <taxon>Eukaryota</taxon>
        <taxon>Metazoa</taxon>
        <taxon>Chordata</taxon>
        <taxon>Craniata</taxon>
        <taxon>Vertebrata</taxon>
        <taxon>Euteleostomi</taxon>
        <taxon>Mammalia</taxon>
        <taxon>Eutheria</taxon>
        <taxon>Laurasiatheria</taxon>
        <taxon>Chiroptera</taxon>
        <taxon>Yinpterochiroptera</taxon>
        <taxon>Pteropodoidea</taxon>
        <taxon>Pteropodidae</taxon>
        <taxon>Rousettinae</taxon>
        <taxon>Rousettus</taxon>
    </lineage>
</organism>
<proteinExistence type="predicted"/>
<sequence length="146" mass="14929">MTLRGPARTEDSGAGSSAWAPGPVGGRGLGSPPALPPPAGPVHHGTAGPPQDAESRRRPRGAEALPGSPLPSQGSSVQPERPVRPWARGDVCPASQRLLRRGAPDPWPAGLRGAAALRVNGLPPATVRSDAFDADPAPRTSSEERL</sequence>
<dbReference type="AlphaFoldDB" id="A0A7J8JI79"/>
<gene>
    <name evidence="2" type="ORF">HJG63_010408</name>
</gene>
<comment type="caution">
    <text evidence="2">The sequence shown here is derived from an EMBL/GenBank/DDBJ whole genome shotgun (WGS) entry which is preliminary data.</text>
</comment>
<dbReference type="EMBL" id="JACASE010000002">
    <property type="protein sequence ID" value="KAF6496180.1"/>
    <property type="molecule type" value="Genomic_DNA"/>
</dbReference>
<feature type="compositionally biased region" description="Low complexity" evidence="1">
    <location>
        <begin position="65"/>
        <end position="79"/>
    </location>
</feature>
<name>A0A7J8JI79_ROUAE</name>
<feature type="region of interest" description="Disordered" evidence="1">
    <location>
        <begin position="1"/>
        <end position="89"/>
    </location>
</feature>